<keyword evidence="1" id="KW-0614">Plasmid</keyword>
<evidence type="ECO:0000313" key="1">
    <source>
        <dbReference type="EMBL" id="ACB28288.1"/>
    </source>
</evidence>
<evidence type="ECO:0000313" key="2">
    <source>
        <dbReference type="Proteomes" id="UP000006589"/>
    </source>
</evidence>
<protein>
    <submittedName>
        <fullName evidence="1">Uncharacterized protein</fullName>
    </submittedName>
</protein>
<sequence length="90" mass="9216">MKIGVLILVGACGILVGIVIGYLTGTRLSQAFALLPVTDLSPAAQALRIVDRIAADHDLARDALLKAMLDQQDGGAGTAPPGMAPLEPAR</sequence>
<reference evidence="1 2" key="1">
    <citation type="submission" date="2008-03" db="EMBL/GenBank/DDBJ databases">
        <title>Complete sequence of plasmid3 of Methylobacterium radiotolerans JCM 2831.</title>
        <authorList>
            <consortium name="US DOE Joint Genome Institute"/>
            <person name="Copeland A."/>
            <person name="Lucas S."/>
            <person name="Lapidus A."/>
            <person name="Glavina del Rio T."/>
            <person name="Dalin E."/>
            <person name="Tice H."/>
            <person name="Bruce D."/>
            <person name="Goodwin L."/>
            <person name="Pitluck S."/>
            <person name="Kiss H."/>
            <person name="Brettin T."/>
            <person name="Detter J.C."/>
            <person name="Han C."/>
            <person name="Kuske C.R."/>
            <person name="Schmutz J."/>
            <person name="Larimer F."/>
            <person name="Land M."/>
            <person name="Hauser L."/>
            <person name="Kyrpides N."/>
            <person name="Mikhailova N."/>
            <person name="Marx C.J."/>
            <person name="Richardson P."/>
        </authorList>
    </citation>
    <scope>NUCLEOTIDE SEQUENCE [LARGE SCALE GENOMIC DNA]</scope>
    <source>
        <strain evidence="2">ATCC 27329 / DSM 1819 / JCM 2831 / NBRC 15690 / NCIMB 10815 / 0-1</strain>
        <plasmid evidence="2">Plasmid pMRAD03</plasmid>
    </source>
</reference>
<dbReference type="GeneID" id="6142480"/>
<dbReference type="RefSeq" id="WP_012338177.1">
    <property type="nucleotide sequence ID" value="NC_010514.1"/>
</dbReference>
<name>B1M9W3_METRJ</name>
<dbReference type="OrthoDB" id="8008869at2"/>
<dbReference type="Proteomes" id="UP000006589">
    <property type="component" value="Plasmid pMRAD03"/>
</dbReference>
<proteinExistence type="predicted"/>
<accession>B1M9W3</accession>
<dbReference type="HOGENOM" id="CLU_2382826_0_0_5"/>
<geneLocation type="plasmid" evidence="1 2">
    <name>pMRAD03</name>
</geneLocation>
<gene>
    <name evidence="1" type="ordered locus">Mrad2831_6366</name>
</gene>
<organism evidence="1 2">
    <name type="scientific">Methylobacterium radiotolerans (strain ATCC 27329 / DSM 1819 / JCM 2831 / NBRC 15690 / NCIMB 10815 / 0-1)</name>
    <dbReference type="NCBI Taxonomy" id="426355"/>
    <lineage>
        <taxon>Bacteria</taxon>
        <taxon>Pseudomonadati</taxon>
        <taxon>Pseudomonadota</taxon>
        <taxon>Alphaproteobacteria</taxon>
        <taxon>Hyphomicrobiales</taxon>
        <taxon>Methylobacteriaceae</taxon>
        <taxon>Methylobacterium</taxon>
    </lineage>
</organism>
<dbReference type="AlphaFoldDB" id="B1M9W3"/>
<dbReference type="EMBL" id="CP001004">
    <property type="protein sequence ID" value="ACB28288.1"/>
    <property type="molecule type" value="Genomic_DNA"/>
</dbReference>
<dbReference type="KEGG" id="mrd:Mrad2831_6366"/>
<dbReference type="PATRIC" id="fig|426355.14.peg.6384"/>